<evidence type="ECO:0000313" key="3">
    <source>
        <dbReference type="Proteomes" id="UP000263642"/>
    </source>
</evidence>
<dbReference type="PANTHER" id="PTHR21485">
    <property type="entry name" value="HAD SUPERFAMILY MEMBERS CMAS AND KDSC"/>
    <property type="match status" value="1"/>
</dbReference>
<dbReference type="EMBL" id="CP042910">
    <property type="protein sequence ID" value="QEG15873.1"/>
    <property type="molecule type" value="Genomic_DNA"/>
</dbReference>
<evidence type="ECO:0000313" key="2">
    <source>
        <dbReference type="EMBL" id="QEG15873.1"/>
    </source>
</evidence>
<dbReference type="InterPro" id="IPR050793">
    <property type="entry name" value="CMP-NeuNAc_synthase"/>
</dbReference>
<keyword evidence="1" id="KW-0548">Nucleotidyltransferase</keyword>
<dbReference type="GeneID" id="98646339"/>
<evidence type="ECO:0000313" key="1">
    <source>
        <dbReference type="EMBL" id="HCO26728.1"/>
    </source>
</evidence>
<dbReference type="Proteomes" id="UP000263642">
    <property type="component" value="Unassembled WGS sequence"/>
</dbReference>
<proteinExistence type="predicted"/>
<dbReference type="AlphaFoldDB" id="A0A3D3RF52"/>
<keyword evidence="4" id="KW-1185">Reference proteome</keyword>
<accession>A0A517X8T0</accession>
<protein>
    <submittedName>
        <fullName evidence="1">Acylneuraminate cytidylyltransferase family protein</fullName>
    </submittedName>
    <submittedName>
        <fullName evidence="2">CMP-N,N'-diacetyllegionaminic acid synthase</fullName>
        <ecNumber evidence="2">2.7.7.82</ecNumber>
    </submittedName>
</protein>
<dbReference type="EC" id="2.7.7.82" evidence="2"/>
<dbReference type="InterPro" id="IPR003329">
    <property type="entry name" value="Cytidylyl_trans"/>
</dbReference>
<dbReference type="EMBL" id="DQAY01000170">
    <property type="protein sequence ID" value="HCO26728.1"/>
    <property type="molecule type" value="Genomic_DNA"/>
</dbReference>
<keyword evidence="1" id="KW-0808">Transferase</keyword>
<reference evidence="1 3" key="1">
    <citation type="journal article" date="2018" name="Nat. Biotechnol.">
        <title>A standardized bacterial taxonomy based on genome phylogeny substantially revises the tree of life.</title>
        <authorList>
            <person name="Parks D.H."/>
            <person name="Chuvochina M."/>
            <person name="Waite D.W."/>
            <person name="Rinke C."/>
            <person name="Skarshewski A."/>
            <person name="Chaumeil P.A."/>
            <person name="Hugenholtz P."/>
        </authorList>
    </citation>
    <scope>NUCLEOTIDE SEQUENCE [LARGE SCALE GENOMIC DNA]</scope>
    <source>
        <strain evidence="1">UBA9375</strain>
    </source>
</reference>
<dbReference type="Pfam" id="PF02348">
    <property type="entry name" value="CTP_transf_3"/>
    <property type="match status" value="1"/>
</dbReference>
<dbReference type="SUPFAM" id="SSF53448">
    <property type="entry name" value="Nucleotide-diphospho-sugar transferases"/>
    <property type="match status" value="1"/>
</dbReference>
<gene>
    <name evidence="2" type="primary">neuA</name>
    <name evidence="1" type="ORF">DIT97_28325</name>
    <name evidence="2" type="ORF">GmarT_17210</name>
</gene>
<dbReference type="RefSeq" id="WP_002644858.1">
    <property type="nucleotide sequence ID" value="NZ_CAXAST010000002.1"/>
</dbReference>
<sequence length="242" mass="27093">MAGAIGLITARGGSKGVPRKNIKVLAGKPLIAWTIEAALQSQELERVIVSTDDKEIASISRQYGAEVPFLRPLKLSLDGSSHADVVLHAIDWLIEHEQYESEYITMLQPTSPFRIADDIDGSIRFAREKNAKAVIGMMEAPSHPVCLRLMTEAGLLVELTPQQEESALRRQLLPEVYAFNGALYVLRTEEFRKTKTFRPQGETYGYKMPAERSWEIDTEWEFLVASLLMENQVSQTATRTAA</sequence>
<dbReference type="Gene3D" id="3.90.550.10">
    <property type="entry name" value="Spore Coat Polysaccharide Biosynthesis Protein SpsA, Chain A"/>
    <property type="match status" value="1"/>
</dbReference>
<dbReference type="InterPro" id="IPR029044">
    <property type="entry name" value="Nucleotide-diphossugar_trans"/>
</dbReference>
<reference evidence="2 4" key="2">
    <citation type="submission" date="2019-08" db="EMBL/GenBank/DDBJ databases">
        <title>Deep-cultivation of Planctomycetes and their phenomic and genomic characterization uncovers novel biology.</title>
        <authorList>
            <person name="Wiegand S."/>
            <person name="Jogler M."/>
            <person name="Boedeker C."/>
            <person name="Pinto D."/>
            <person name="Vollmers J."/>
            <person name="Rivas-Marin E."/>
            <person name="Kohn T."/>
            <person name="Peeters S.H."/>
            <person name="Heuer A."/>
            <person name="Rast P."/>
            <person name="Oberbeckmann S."/>
            <person name="Bunk B."/>
            <person name="Jeske O."/>
            <person name="Meyerdierks A."/>
            <person name="Storesund J.E."/>
            <person name="Kallscheuer N."/>
            <person name="Luecker S."/>
            <person name="Lage O.M."/>
            <person name="Pohl T."/>
            <person name="Merkel B.J."/>
            <person name="Hornburger P."/>
            <person name="Mueller R.-W."/>
            <person name="Bruemmer F."/>
            <person name="Labrenz M."/>
            <person name="Spormann A.M."/>
            <person name="Op den Camp H."/>
            <person name="Overmann J."/>
            <person name="Amann R."/>
            <person name="Jetten M.S.M."/>
            <person name="Mascher T."/>
            <person name="Medema M.H."/>
            <person name="Devos D.P."/>
            <person name="Kaster A.-K."/>
            <person name="Ovreas L."/>
            <person name="Rohde M."/>
            <person name="Galperin M.Y."/>
            <person name="Jogler C."/>
        </authorList>
    </citation>
    <scope>NUCLEOTIDE SEQUENCE [LARGE SCALE GENOMIC DNA]</scope>
    <source>
        <strain evidence="2 4">DSM 8797</strain>
    </source>
</reference>
<evidence type="ECO:0000313" key="4">
    <source>
        <dbReference type="Proteomes" id="UP000322887"/>
    </source>
</evidence>
<dbReference type="CDD" id="cd02513">
    <property type="entry name" value="CMP-NeuAc_Synthase"/>
    <property type="match status" value="1"/>
</dbReference>
<dbReference type="PANTHER" id="PTHR21485:SF6">
    <property type="entry name" value="N-ACYLNEURAMINATE CYTIDYLYLTRANSFERASE-RELATED"/>
    <property type="match status" value="1"/>
</dbReference>
<dbReference type="Proteomes" id="UP000322887">
    <property type="component" value="Chromosome"/>
</dbReference>
<dbReference type="GO" id="GO:0008781">
    <property type="term" value="F:N-acylneuraminate cytidylyltransferase activity"/>
    <property type="evidence" value="ECO:0007669"/>
    <property type="project" value="TreeGrafter"/>
</dbReference>
<organism evidence="1 3">
    <name type="scientific">Gimesia maris</name>
    <dbReference type="NCBI Taxonomy" id="122"/>
    <lineage>
        <taxon>Bacteria</taxon>
        <taxon>Pseudomonadati</taxon>
        <taxon>Planctomycetota</taxon>
        <taxon>Planctomycetia</taxon>
        <taxon>Planctomycetales</taxon>
        <taxon>Planctomycetaceae</taxon>
        <taxon>Gimesia</taxon>
    </lineage>
</organism>
<name>A0A3D3RF52_9PLAN</name>
<accession>A0A3D3RF52</accession>